<accession>A0A2H1FFF4</accession>
<keyword evidence="1" id="KW-1133">Transmembrane helix</keyword>
<keyword evidence="3" id="KW-1185">Reference proteome</keyword>
<organism evidence="2 3">
    <name type="scientific">Candidatus Nitrosotalea okcheonensis</name>
    <dbReference type="NCBI Taxonomy" id="1903276"/>
    <lineage>
        <taxon>Archaea</taxon>
        <taxon>Nitrososphaerota</taxon>
        <taxon>Nitrososphaeria</taxon>
        <taxon>Nitrosotaleales</taxon>
        <taxon>Nitrosotaleaceae</taxon>
        <taxon>Nitrosotalea</taxon>
    </lineage>
</organism>
<name>A0A2H1FFF4_9ARCH</name>
<dbReference type="EMBL" id="LT841358">
    <property type="protein sequence ID" value="SMH71505.1"/>
    <property type="molecule type" value="Genomic_DNA"/>
</dbReference>
<feature type="transmembrane region" description="Helical" evidence="1">
    <location>
        <begin position="20"/>
        <end position="41"/>
    </location>
</feature>
<reference evidence="3" key="1">
    <citation type="submission" date="2017-03" db="EMBL/GenBank/DDBJ databases">
        <authorList>
            <person name="Herbold C."/>
        </authorList>
    </citation>
    <scope>NUCLEOTIDE SEQUENCE [LARGE SCALE GENOMIC DNA]</scope>
</reference>
<feature type="transmembrane region" description="Helical" evidence="1">
    <location>
        <begin position="47"/>
        <end position="68"/>
    </location>
</feature>
<dbReference type="AlphaFoldDB" id="A0A2H1FFF4"/>
<sequence length="80" mass="9246">MFNSVIKTKSLMSNPSNRRLGIITVMFFIAGFWGIFMGLIVFTKPNFILTALGMVNISLGIFLGFRIIRKNRQKMMDRRK</sequence>
<gene>
    <name evidence="2" type="ORF">NCS_11317</name>
</gene>
<evidence type="ECO:0000313" key="3">
    <source>
        <dbReference type="Proteomes" id="UP000230607"/>
    </source>
</evidence>
<evidence type="ECO:0000313" key="2">
    <source>
        <dbReference type="EMBL" id="SMH71505.1"/>
    </source>
</evidence>
<dbReference type="Proteomes" id="UP000230607">
    <property type="component" value="Chromosome 1"/>
</dbReference>
<keyword evidence="1" id="KW-0472">Membrane</keyword>
<protein>
    <submittedName>
        <fullName evidence="2">Uncharacterized protein</fullName>
    </submittedName>
</protein>
<evidence type="ECO:0000256" key="1">
    <source>
        <dbReference type="SAM" id="Phobius"/>
    </source>
</evidence>
<keyword evidence="1" id="KW-0812">Transmembrane</keyword>
<proteinExistence type="predicted"/>